<proteinExistence type="predicted"/>
<name>A0A7T2X2P0_9BURK</name>
<dbReference type="KEGG" id="bhg:I6G56_22490"/>
<evidence type="ECO:0000313" key="2">
    <source>
        <dbReference type="Proteomes" id="UP000594943"/>
    </source>
</evidence>
<dbReference type="AlphaFoldDB" id="A0A7T2X2P0"/>
<reference evidence="1 2" key="1">
    <citation type="submission" date="2020-12" db="EMBL/GenBank/DDBJ databases">
        <title>FDA dAtabase for Regulatory Grade micrObial Sequences (FDA-ARGOS): Supporting development and validation of Infectious Disease Dx tests.</title>
        <authorList>
            <person name="Nelson B."/>
            <person name="Plummer A."/>
            <person name="Tallon L."/>
            <person name="Sadzewicz L."/>
            <person name="Zhao X."/>
            <person name="Boylan J."/>
            <person name="Ott S."/>
            <person name="Bowen H."/>
            <person name="Vavikolanu K."/>
            <person name="Mehta A."/>
            <person name="Aluvathingal J."/>
            <person name="Nadendla S."/>
            <person name="Myers T."/>
            <person name="Yan Y."/>
            <person name="Sichtig H."/>
        </authorList>
    </citation>
    <scope>NUCLEOTIDE SEQUENCE [LARGE SCALE GENOMIC DNA]</scope>
    <source>
        <strain evidence="1 2">FDAARGOS_899</strain>
    </source>
</reference>
<gene>
    <name evidence="1" type="ORF">I6G56_22490</name>
</gene>
<protein>
    <submittedName>
        <fullName evidence="1">IS21 family transposase</fullName>
    </submittedName>
</protein>
<accession>A0A7T2X2P0</accession>
<dbReference type="RefSeq" id="WP_197417890.1">
    <property type="nucleotide sequence ID" value="NZ_CP013382.1"/>
</dbReference>
<sequence length="178" mass="19950">MNPTAPRHGTVSDFLALTDGLSIRQIAEALRCCTRSVRNYLAGRSPIPWHRVEILRLRQVEIDAAQAAAQQLISEIPVESTIEPDVSAPDVTPTEILAWVGVHAPHCLSSQRRFRQYVRGWNVVDKIRNSKAKGAFAAVLAKWRVLVVDLPRSWKSWRSGGVFADTDSPAYRWRANDP</sequence>
<dbReference type="EMBL" id="CP065687">
    <property type="protein sequence ID" value="QPS47225.1"/>
    <property type="molecule type" value="Genomic_DNA"/>
</dbReference>
<evidence type="ECO:0000313" key="1">
    <source>
        <dbReference type="EMBL" id="QPS47225.1"/>
    </source>
</evidence>
<dbReference type="Proteomes" id="UP000594943">
    <property type="component" value="Chromosome 2"/>
</dbReference>
<organism evidence="1 2">
    <name type="scientific">Burkholderia humptydooensis</name>
    <dbReference type="NCBI Taxonomy" id="430531"/>
    <lineage>
        <taxon>Bacteria</taxon>
        <taxon>Pseudomonadati</taxon>
        <taxon>Pseudomonadota</taxon>
        <taxon>Betaproteobacteria</taxon>
        <taxon>Burkholderiales</taxon>
        <taxon>Burkholderiaceae</taxon>
        <taxon>Burkholderia</taxon>
        <taxon>pseudomallei group</taxon>
    </lineage>
</organism>